<keyword evidence="2" id="KW-0732">Signal</keyword>
<keyword evidence="1" id="KW-0812">Transmembrane</keyword>
<protein>
    <submittedName>
        <fullName evidence="3">Uncharacterized protein</fullName>
    </submittedName>
</protein>
<feature type="signal peptide" evidence="2">
    <location>
        <begin position="1"/>
        <end position="27"/>
    </location>
</feature>
<sequence length="267" mass="29533">MTRPKRLILTSAVLILMFAIFSNIVGAAAATKVPIDVNSSNSAKAGLTEAEAYKMLYEAQVDANEKILNTVYWSLGLAITLITFLLGANLFNNIRAKKNETELLSSQFTNQLEEIKLTFLSDIKDASMKNIETAVSQKFAIVDTKLSVISSGLISTKEAGESLESDIKNNYFVLSGRINQLEGLHWKSKGVMNNVVTCYVDGVEEILKGGGHAKPLLSELITIMNENQIGFYLSIQSAILRIIKMLSAKEEYSVQLEQLKEILQKYK</sequence>
<evidence type="ECO:0000313" key="3">
    <source>
        <dbReference type="EMBL" id="MBO7747366.1"/>
    </source>
</evidence>
<feature type="transmembrane region" description="Helical" evidence="1">
    <location>
        <begin position="71"/>
        <end position="91"/>
    </location>
</feature>
<proteinExistence type="predicted"/>
<evidence type="ECO:0000256" key="2">
    <source>
        <dbReference type="SAM" id="SignalP"/>
    </source>
</evidence>
<dbReference type="Proteomes" id="UP000670947">
    <property type="component" value="Unassembled WGS sequence"/>
</dbReference>
<keyword evidence="4" id="KW-1185">Reference proteome</keyword>
<feature type="chain" id="PRO_5047527538" evidence="2">
    <location>
        <begin position="28"/>
        <end position="267"/>
    </location>
</feature>
<dbReference type="RefSeq" id="WP_208850070.1">
    <property type="nucleotide sequence ID" value="NZ_JAGGDJ010000032.1"/>
</dbReference>
<keyword evidence="1" id="KW-0472">Membrane</keyword>
<gene>
    <name evidence="3" type="ORF">I8J29_24580</name>
</gene>
<evidence type="ECO:0000256" key="1">
    <source>
        <dbReference type="SAM" id="Phobius"/>
    </source>
</evidence>
<organism evidence="3 4">
    <name type="scientific">Paenibacillus artemisiicola</name>
    <dbReference type="NCBI Taxonomy" id="1172618"/>
    <lineage>
        <taxon>Bacteria</taxon>
        <taxon>Bacillati</taxon>
        <taxon>Bacillota</taxon>
        <taxon>Bacilli</taxon>
        <taxon>Bacillales</taxon>
        <taxon>Paenibacillaceae</taxon>
        <taxon>Paenibacillus</taxon>
    </lineage>
</organism>
<accession>A0ABS3WGA6</accession>
<evidence type="ECO:0000313" key="4">
    <source>
        <dbReference type="Proteomes" id="UP000670947"/>
    </source>
</evidence>
<dbReference type="EMBL" id="JAGGDJ010000032">
    <property type="protein sequence ID" value="MBO7747366.1"/>
    <property type="molecule type" value="Genomic_DNA"/>
</dbReference>
<keyword evidence="1" id="KW-1133">Transmembrane helix</keyword>
<reference evidence="3 4" key="1">
    <citation type="submission" date="2021-03" db="EMBL/GenBank/DDBJ databases">
        <title>Paenibacillus artemisicola MWE-103 whole genome sequence.</title>
        <authorList>
            <person name="Ham Y.J."/>
        </authorList>
    </citation>
    <scope>NUCLEOTIDE SEQUENCE [LARGE SCALE GENOMIC DNA]</scope>
    <source>
        <strain evidence="3 4">MWE-103</strain>
    </source>
</reference>
<comment type="caution">
    <text evidence="3">The sequence shown here is derived from an EMBL/GenBank/DDBJ whole genome shotgun (WGS) entry which is preliminary data.</text>
</comment>
<name>A0ABS3WGA6_9BACL</name>